<dbReference type="PROSITE" id="PS51910">
    <property type="entry name" value="GH18_2"/>
    <property type="match status" value="1"/>
</dbReference>
<sequence length="369" mass="37883">MRPHTTTKSNKRATTGSRHRLGLALAATLVASCALAGQAQAAPDGTPHRPQAAEPATGPATESAAEPTAGALAAAAPSGLNGPYLYLGWGNPPNAVDLMQETGLTQLTMAFILSDGGCSPAWDGSRPLAGGQDEQTIEAVQAAGGDITPSIGGWSGSKLGEVCSSAAELAGAYQKVIDAYGLKSIDVDIESTEFESEAARQRVVDALKIVKDGNAGIKVYLTFGTTTQGPNANGKDLIQKGAAAGLDVDGWTVMPFDFGDGTTDLAAATRSAVDGLAQTVGAAYGISTDEAYRKSGFSSMNGVTDVQGESVSPADFRSMVDYAKEHHLARVSFWSVNRDRPCTGGGADSCSGVDQQPWEFSKTLAGYTG</sequence>
<evidence type="ECO:0000313" key="5">
    <source>
        <dbReference type="Proteomes" id="UP000631535"/>
    </source>
</evidence>
<feature type="domain" description="GH18" evidence="3">
    <location>
        <begin position="78"/>
        <end position="369"/>
    </location>
</feature>
<reference evidence="5" key="1">
    <citation type="journal article" date="2019" name="Int. J. Syst. Evol. Microbiol.">
        <title>The Global Catalogue of Microorganisms (GCM) 10K type strain sequencing project: providing services to taxonomists for standard genome sequencing and annotation.</title>
        <authorList>
            <consortium name="The Broad Institute Genomics Platform"/>
            <consortium name="The Broad Institute Genome Sequencing Center for Infectious Disease"/>
            <person name="Wu L."/>
            <person name="Ma J."/>
        </authorList>
    </citation>
    <scope>NUCLEOTIDE SEQUENCE [LARGE SCALE GENOMIC DNA]</scope>
    <source>
        <strain evidence="5">CGMCC 4.7178</strain>
    </source>
</reference>
<dbReference type="PANTHER" id="PTHR42976">
    <property type="entry name" value="BIFUNCTIONAL CHITINASE/LYSOZYME-RELATED"/>
    <property type="match status" value="1"/>
</dbReference>
<dbReference type="InterPro" id="IPR052750">
    <property type="entry name" value="GH18_Chitinase"/>
</dbReference>
<keyword evidence="2" id="KW-0732">Signal</keyword>
<keyword evidence="5" id="KW-1185">Reference proteome</keyword>
<organism evidence="4 5">
    <name type="scientific">Streptomyces daqingensis</name>
    <dbReference type="NCBI Taxonomy" id="1472640"/>
    <lineage>
        <taxon>Bacteria</taxon>
        <taxon>Bacillati</taxon>
        <taxon>Actinomycetota</taxon>
        <taxon>Actinomycetes</taxon>
        <taxon>Kitasatosporales</taxon>
        <taxon>Streptomycetaceae</taxon>
        <taxon>Streptomyces</taxon>
    </lineage>
</organism>
<name>A0ABQ2MU60_9ACTN</name>
<dbReference type="PANTHER" id="PTHR42976:SF1">
    <property type="entry name" value="GH18 DOMAIN-CONTAINING PROTEIN-RELATED"/>
    <property type="match status" value="1"/>
</dbReference>
<gene>
    <name evidence="4" type="ORF">GCM10012287_55440</name>
</gene>
<dbReference type="Gene3D" id="3.20.20.80">
    <property type="entry name" value="Glycosidases"/>
    <property type="match status" value="1"/>
</dbReference>
<comment type="caution">
    <text evidence="4">The sequence shown here is derived from an EMBL/GenBank/DDBJ whole genome shotgun (WGS) entry which is preliminary data.</text>
</comment>
<dbReference type="RefSeq" id="WP_189039951.1">
    <property type="nucleotide sequence ID" value="NZ_BMMP01000028.1"/>
</dbReference>
<feature type="region of interest" description="Disordered" evidence="1">
    <location>
        <begin position="40"/>
        <end position="67"/>
    </location>
</feature>
<evidence type="ECO:0000313" key="4">
    <source>
        <dbReference type="EMBL" id="GGO58083.1"/>
    </source>
</evidence>
<dbReference type="EMBL" id="BMMP01000028">
    <property type="protein sequence ID" value="GGO58083.1"/>
    <property type="molecule type" value="Genomic_DNA"/>
</dbReference>
<feature type="signal peptide" evidence="2">
    <location>
        <begin position="1"/>
        <end position="41"/>
    </location>
</feature>
<evidence type="ECO:0000259" key="3">
    <source>
        <dbReference type="PROSITE" id="PS51910"/>
    </source>
</evidence>
<dbReference type="PROSITE" id="PS51257">
    <property type="entry name" value="PROKAR_LIPOPROTEIN"/>
    <property type="match status" value="1"/>
</dbReference>
<dbReference type="Proteomes" id="UP000631535">
    <property type="component" value="Unassembled WGS sequence"/>
</dbReference>
<evidence type="ECO:0000256" key="1">
    <source>
        <dbReference type="SAM" id="MobiDB-lite"/>
    </source>
</evidence>
<evidence type="ECO:0000256" key="2">
    <source>
        <dbReference type="SAM" id="SignalP"/>
    </source>
</evidence>
<accession>A0ABQ2MU60</accession>
<protein>
    <recommendedName>
        <fullName evidence="3">GH18 domain-containing protein</fullName>
    </recommendedName>
</protein>
<dbReference type="InterPro" id="IPR017853">
    <property type="entry name" value="GH"/>
</dbReference>
<dbReference type="InterPro" id="IPR001223">
    <property type="entry name" value="Glyco_hydro18_cat"/>
</dbReference>
<dbReference type="CDD" id="cd06543">
    <property type="entry name" value="GH18_PF-ChiA-like"/>
    <property type="match status" value="1"/>
</dbReference>
<proteinExistence type="predicted"/>
<feature type="chain" id="PRO_5045668429" description="GH18 domain-containing protein" evidence="2">
    <location>
        <begin position="42"/>
        <end position="369"/>
    </location>
</feature>
<dbReference type="SUPFAM" id="SSF51445">
    <property type="entry name" value="(Trans)glycosidases"/>
    <property type="match status" value="1"/>
</dbReference>